<evidence type="ECO:0000256" key="4">
    <source>
        <dbReference type="ARBA" id="ARBA00023186"/>
    </source>
</evidence>
<proteinExistence type="inferred from homology"/>
<keyword evidence="6" id="KW-1185">Reference proteome</keyword>
<protein>
    <recommendedName>
        <fullName evidence="7">ESAT-6 protein secretion system EspG family protein</fullName>
    </recommendedName>
</protein>
<dbReference type="Proteomes" id="UP000639606">
    <property type="component" value="Unassembled WGS sequence"/>
</dbReference>
<dbReference type="EMBL" id="BMRG01000004">
    <property type="protein sequence ID" value="GGP55696.1"/>
    <property type="molecule type" value="Genomic_DNA"/>
</dbReference>
<accession>A0A918ANY2</accession>
<sequence length="263" mass="27136">MVIPAAARGTAFTPVELDLLATHAGVRPPFPLRVPSSGRSADERDALLASAAHALCARGLATERGPVGVARELVEALRGYRAAVDVVVVGPAGEDCAVAVVHGDRAVVCRQPRPGGRAGAVHVTPVGATALGVELAAVVSAVPAAAILPITLPPGVVEDALRLLDDAPDTEATQRCVRDLVRTRGGDPSSVDRLVGLFPAVTGRGQLGLVLRSGARPVELSWLDGPRGRVRVDRADSGWISLNPLRHDELLRVLGEAAAVARA</sequence>
<evidence type="ECO:0000256" key="3">
    <source>
        <dbReference type="ARBA" id="ARBA00022490"/>
    </source>
</evidence>
<comment type="subcellular location">
    <subcellularLocation>
        <location evidence="1">Cytoplasm</location>
    </subcellularLocation>
</comment>
<dbReference type="AlphaFoldDB" id="A0A918ANY2"/>
<evidence type="ECO:0000256" key="1">
    <source>
        <dbReference type="ARBA" id="ARBA00004496"/>
    </source>
</evidence>
<dbReference type="RefSeq" id="WP_229795679.1">
    <property type="nucleotide sequence ID" value="NZ_BMRG01000004.1"/>
</dbReference>
<dbReference type="InterPro" id="IPR025734">
    <property type="entry name" value="EspG"/>
</dbReference>
<dbReference type="Pfam" id="PF14011">
    <property type="entry name" value="ESX-1_EspG"/>
    <property type="match status" value="1"/>
</dbReference>
<evidence type="ECO:0000256" key="2">
    <source>
        <dbReference type="ARBA" id="ARBA00006411"/>
    </source>
</evidence>
<keyword evidence="4" id="KW-0143">Chaperone</keyword>
<comment type="caution">
    <text evidence="5">The sequence shown here is derived from an EMBL/GenBank/DDBJ whole genome shotgun (WGS) entry which is preliminary data.</text>
</comment>
<evidence type="ECO:0000313" key="6">
    <source>
        <dbReference type="Proteomes" id="UP000639606"/>
    </source>
</evidence>
<comment type="similarity">
    <text evidence="2">Belongs to the EspG family.</text>
</comment>
<gene>
    <name evidence="5" type="ORF">GCM10010185_30340</name>
</gene>
<reference evidence="5" key="2">
    <citation type="submission" date="2020-09" db="EMBL/GenBank/DDBJ databases">
        <authorList>
            <person name="Sun Q."/>
            <person name="Ohkuma M."/>
        </authorList>
    </citation>
    <scope>NUCLEOTIDE SEQUENCE</scope>
    <source>
        <strain evidence="5">JCM 3313</strain>
    </source>
</reference>
<reference evidence="5" key="1">
    <citation type="journal article" date="2014" name="Int. J. Syst. Evol. Microbiol.">
        <title>Complete genome sequence of Corynebacterium casei LMG S-19264T (=DSM 44701T), isolated from a smear-ripened cheese.</title>
        <authorList>
            <consortium name="US DOE Joint Genome Institute (JGI-PGF)"/>
            <person name="Walter F."/>
            <person name="Albersmeier A."/>
            <person name="Kalinowski J."/>
            <person name="Ruckert C."/>
        </authorList>
    </citation>
    <scope>NUCLEOTIDE SEQUENCE</scope>
    <source>
        <strain evidence="5">JCM 3313</strain>
    </source>
</reference>
<evidence type="ECO:0000313" key="5">
    <source>
        <dbReference type="EMBL" id="GGP55696.1"/>
    </source>
</evidence>
<organism evidence="5 6">
    <name type="scientific">Saccharothrix coeruleofusca</name>
    <dbReference type="NCBI Taxonomy" id="33919"/>
    <lineage>
        <taxon>Bacteria</taxon>
        <taxon>Bacillati</taxon>
        <taxon>Actinomycetota</taxon>
        <taxon>Actinomycetes</taxon>
        <taxon>Pseudonocardiales</taxon>
        <taxon>Pseudonocardiaceae</taxon>
        <taxon>Saccharothrix</taxon>
    </lineage>
</organism>
<evidence type="ECO:0008006" key="7">
    <source>
        <dbReference type="Google" id="ProtNLM"/>
    </source>
</evidence>
<name>A0A918ANY2_9PSEU</name>
<keyword evidence="3" id="KW-0963">Cytoplasm</keyword>